<organism evidence="3 4">
    <name type="scientific">Rhizobium subbaraonis</name>
    <dbReference type="NCBI Taxonomy" id="908946"/>
    <lineage>
        <taxon>Bacteria</taxon>
        <taxon>Pseudomonadati</taxon>
        <taxon>Pseudomonadota</taxon>
        <taxon>Alphaproteobacteria</taxon>
        <taxon>Hyphomicrobiales</taxon>
        <taxon>Rhizobiaceae</taxon>
        <taxon>Rhizobium/Agrobacterium group</taxon>
        <taxon>Rhizobium</taxon>
    </lineage>
</organism>
<feature type="transmembrane region" description="Helical" evidence="2">
    <location>
        <begin position="241"/>
        <end position="263"/>
    </location>
</feature>
<dbReference type="GO" id="GO:0015293">
    <property type="term" value="F:symporter activity"/>
    <property type="evidence" value="ECO:0007669"/>
    <property type="project" value="InterPro"/>
</dbReference>
<keyword evidence="2" id="KW-1133">Transmembrane helix</keyword>
<dbReference type="Pfam" id="PF13347">
    <property type="entry name" value="MFS_2"/>
    <property type="match status" value="1"/>
</dbReference>
<dbReference type="EMBL" id="OBQD01000020">
    <property type="protein sequence ID" value="SOC46035.1"/>
    <property type="molecule type" value="Genomic_DNA"/>
</dbReference>
<dbReference type="InterPro" id="IPR039672">
    <property type="entry name" value="MFS_2"/>
</dbReference>
<dbReference type="GO" id="GO:0008643">
    <property type="term" value="P:carbohydrate transport"/>
    <property type="evidence" value="ECO:0007669"/>
    <property type="project" value="InterPro"/>
</dbReference>
<reference evidence="3 4" key="1">
    <citation type="submission" date="2017-08" db="EMBL/GenBank/DDBJ databases">
        <authorList>
            <person name="de Groot N.N."/>
        </authorList>
    </citation>
    <scope>NUCLEOTIDE SEQUENCE [LARGE SCALE GENOMIC DNA]</scope>
    <source>
        <strain evidence="3 4">JC85</strain>
    </source>
</reference>
<sequence length="453" mass="47801">MWGARGISDDRHRTAPSARTALVHIAYALPALPLAALALPLYVIVPTFYSEAIGLPVAAVGTVLLAIRLLDAATDPVFGWLADRWRGPGGRRRGFFLASLPLTAGSAFMLFWPPGEAGLAYLAFWAALVSIGFTWTSLPYTAWGAELSGDYSERTRISAFREGATLIGILLATSLPFSIGLTGAGGTHGLQVMAILVAILLPISGLAAVLLVPEPKNRSSRELGLLEGAAFMAANRPFLRLIAAFLLNGFANAIPATLFLYFVSDRLGAPDWRGPLLLVYFACAVLGVPLAVRAANRFGKHRAWCGAMLATCPIFALSGFLGPGDVIAFAVICVLTGLFLGFDLALPPSIQADVIDHDTARSGAQRSGLYFAAWSLATKLSLAAAVGLVFPLLALSGFDPQAGGGSRSSSDAVAALYAWLPIVPKLGAIWLMWRFPLDKVAQAELLSRIGKDG</sequence>
<name>A0A285UVT9_9HYPH</name>
<dbReference type="InterPro" id="IPR036259">
    <property type="entry name" value="MFS_trans_sf"/>
</dbReference>
<dbReference type="PANTHER" id="PTHR11328:SF24">
    <property type="entry name" value="MAJOR FACILITATOR SUPERFAMILY (MFS) PROFILE DOMAIN-CONTAINING PROTEIN"/>
    <property type="match status" value="1"/>
</dbReference>
<proteinExistence type="inferred from homology"/>
<feature type="transmembrane region" description="Helical" evidence="2">
    <location>
        <begin position="57"/>
        <end position="82"/>
    </location>
</feature>
<protein>
    <submittedName>
        <fullName evidence="3">Na+/melibiose symporter-like transporter</fullName>
    </submittedName>
</protein>
<dbReference type="Gene3D" id="1.20.1250.20">
    <property type="entry name" value="MFS general substrate transporter like domains"/>
    <property type="match status" value="2"/>
</dbReference>
<dbReference type="PANTHER" id="PTHR11328">
    <property type="entry name" value="MAJOR FACILITATOR SUPERFAMILY DOMAIN-CONTAINING PROTEIN"/>
    <property type="match status" value="1"/>
</dbReference>
<feature type="transmembrane region" description="Helical" evidence="2">
    <location>
        <begin position="275"/>
        <end position="292"/>
    </location>
</feature>
<feature type="transmembrane region" description="Helical" evidence="2">
    <location>
        <begin position="190"/>
        <end position="212"/>
    </location>
</feature>
<gene>
    <name evidence="3" type="ORF">SAMN05892877_12045</name>
</gene>
<keyword evidence="2" id="KW-0812">Transmembrane</keyword>
<dbReference type="Proteomes" id="UP000219167">
    <property type="component" value="Unassembled WGS sequence"/>
</dbReference>
<evidence type="ECO:0000256" key="1">
    <source>
        <dbReference type="ARBA" id="ARBA00009617"/>
    </source>
</evidence>
<accession>A0A285UVT9</accession>
<dbReference type="AlphaFoldDB" id="A0A285UVT9"/>
<keyword evidence="4" id="KW-1185">Reference proteome</keyword>
<feature type="transmembrane region" description="Helical" evidence="2">
    <location>
        <begin position="414"/>
        <end position="433"/>
    </location>
</feature>
<dbReference type="OrthoDB" id="181905at2"/>
<feature type="transmembrane region" description="Helical" evidence="2">
    <location>
        <begin position="327"/>
        <end position="346"/>
    </location>
</feature>
<evidence type="ECO:0000256" key="2">
    <source>
        <dbReference type="SAM" id="Phobius"/>
    </source>
</evidence>
<keyword evidence="2" id="KW-0472">Membrane</keyword>
<feature type="transmembrane region" description="Helical" evidence="2">
    <location>
        <begin position="367"/>
        <end position="394"/>
    </location>
</feature>
<feature type="transmembrane region" description="Helical" evidence="2">
    <location>
        <begin position="164"/>
        <end position="184"/>
    </location>
</feature>
<evidence type="ECO:0000313" key="3">
    <source>
        <dbReference type="EMBL" id="SOC46035.1"/>
    </source>
</evidence>
<dbReference type="RefSeq" id="WP_097142451.1">
    <property type="nucleotide sequence ID" value="NZ_OBQD01000020.1"/>
</dbReference>
<dbReference type="SUPFAM" id="SSF103473">
    <property type="entry name" value="MFS general substrate transporter"/>
    <property type="match status" value="1"/>
</dbReference>
<dbReference type="GO" id="GO:0005886">
    <property type="term" value="C:plasma membrane"/>
    <property type="evidence" value="ECO:0007669"/>
    <property type="project" value="TreeGrafter"/>
</dbReference>
<comment type="similarity">
    <text evidence="1">Belongs to the sodium:galactoside symporter (TC 2.A.2) family.</text>
</comment>
<feature type="transmembrane region" description="Helical" evidence="2">
    <location>
        <begin position="118"/>
        <end position="143"/>
    </location>
</feature>
<feature type="transmembrane region" description="Helical" evidence="2">
    <location>
        <begin position="94"/>
        <end position="112"/>
    </location>
</feature>
<feature type="transmembrane region" description="Helical" evidence="2">
    <location>
        <begin position="304"/>
        <end position="321"/>
    </location>
</feature>
<evidence type="ECO:0000313" key="4">
    <source>
        <dbReference type="Proteomes" id="UP000219167"/>
    </source>
</evidence>
<feature type="transmembrane region" description="Helical" evidence="2">
    <location>
        <begin position="21"/>
        <end position="45"/>
    </location>
</feature>